<feature type="region of interest" description="Disordered" evidence="4">
    <location>
        <begin position="897"/>
        <end position="943"/>
    </location>
</feature>
<feature type="domain" description="PKD" evidence="5">
    <location>
        <begin position="476"/>
        <end position="556"/>
    </location>
</feature>
<dbReference type="Pfam" id="PF07995">
    <property type="entry name" value="GSDH"/>
    <property type="match status" value="1"/>
</dbReference>
<name>A0A6J4VN30_9BACT</name>
<evidence type="ECO:0000256" key="4">
    <source>
        <dbReference type="SAM" id="MobiDB-lite"/>
    </source>
</evidence>
<dbReference type="GO" id="GO:0005576">
    <property type="term" value="C:extracellular region"/>
    <property type="evidence" value="ECO:0007669"/>
    <property type="project" value="UniProtKB-SubCell"/>
</dbReference>
<dbReference type="Pfam" id="PF18911">
    <property type="entry name" value="PKD_4"/>
    <property type="match status" value="1"/>
</dbReference>
<dbReference type="PANTHER" id="PTHR19328">
    <property type="entry name" value="HEDGEHOG-INTERACTING PROTEIN"/>
    <property type="match status" value="1"/>
</dbReference>
<evidence type="ECO:0000313" key="6">
    <source>
        <dbReference type="EMBL" id="CAA9580827.1"/>
    </source>
</evidence>
<dbReference type="AlphaFoldDB" id="A0A6J4VN30"/>
<protein>
    <submittedName>
        <fullName evidence="6">Cytochrome c551/c552</fullName>
    </submittedName>
</protein>
<evidence type="ECO:0000259" key="5">
    <source>
        <dbReference type="PROSITE" id="PS50093"/>
    </source>
</evidence>
<feature type="region of interest" description="Disordered" evidence="4">
    <location>
        <begin position="467"/>
        <end position="528"/>
    </location>
</feature>
<evidence type="ECO:0000256" key="3">
    <source>
        <dbReference type="ARBA" id="ARBA00022729"/>
    </source>
</evidence>
<keyword evidence="3" id="KW-0732">Signal</keyword>
<dbReference type="Gene3D" id="2.60.40.10">
    <property type="entry name" value="Immunoglobulins"/>
    <property type="match status" value="1"/>
</dbReference>
<dbReference type="InterPro" id="IPR035986">
    <property type="entry name" value="PKD_dom_sf"/>
</dbReference>
<dbReference type="PROSITE" id="PS50093">
    <property type="entry name" value="PKD"/>
    <property type="match status" value="1"/>
</dbReference>
<feature type="compositionally biased region" description="Low complexity" evidence="4">
    <location>
        <begin position="901"/>
        <end position="925"/>
    </location>
</feature>
<dbReference type="Pfam" id="PF24517">
    <property type="entry name" value="CBM96"/>
    <property type="match status" value="1"/>
</dbReference>
<dbReference type="InterPro" id="IPR011041">
    <property type="entry name" value="Quinoprot_gluc/sorb_DH_b-prop"/>
</dbReference>
<evidence type="ECO:0000256" key="2">
    <source>
        <dbReference type="ARBA" id="ARBA00022525"/>
    </source>
</evidence>
<dbReference type="InterPro" id="IPR000601">
    <property type="entry name" value="PKD_dom"/>
</dbReference>
<reference evidence="6" key="1">
    <citation type="submission" date="2020-02" db="EMBL/GenBank/DDBJ databases">
        <authorList>
            <person name="Meier V. D."/>
        </authorList>
    </citation>
    <scope>NUCLEOTIDE SEQUENCE</scope>
    <source>
        <strain evidence="6">AVDCRST_MAG19</strain>
    </source>
</reference>
<dbReference type="CDD" id="cd00146">
    <property type="entry name" value="PKD"/>
    <property type="match status" value="1"/>
</dbReference>
<dbReference type="SUPFAM" id="SSF50952">
    <property type="entry name" value="Soluble quinoprotein glucose dehydrogenase"/>
    <property type="match status" value="1"/>
</dbReference>
<dbReference type="InterPro" id="IPR013783">
    <property type="entry name" value="Ig-like_fold"/>
</dbReference>
<dbReference type="InterPro" id="IPR055372">
    <property type="entry name" value="CBM96"/>
</dbReference>
<dbReference type="InterPro" id="IPR022409">
    <property type="entry name" value="PKD/Chitinase_dom"/>
</dbReference>
<dbReference type="EMBL" id="CADCWL010000220">
    <property type="protein sequence ID" value="CAA9580827.1"/>
    <property type="molecule type" value="Genomic_DNA"/>
</dbReference>
<proteinExistence type="predicted"/>
<keyword evidence="2" id="KW-0964">Secreted</keyword>
<evidence type="ECO:0000256" key="1">
    <source>
        <dbReference type="ARBA" id="ARBA00004613"/>
    </source>
</evidence>
<comment type="subcellular location">
    <subcellularLocation>
        <location evidence="1">Secreted</location>
    </subcellularLocation>
</comment>
<dbReference type="SMART" id="SM00089">
    <property type="entry name" value="PKD"/>
    <property type="match status" value="1"/>
</dbReference>
<accession>A0A6J4VN30</accession>
<dbReference type="InterPro" id="IPR012938">
    <property type="entry name" value="Glc/Sorbosone_DH"/>
</dbReference>
<dbReference type="SUPFAM" id="SSF49299">
    <property type="entry name" value="PKD domain"/>
    <property type="match status" value="1"/>
</dbReference>
<gene>
    <name evidence="6" type="ORF">AVDCRST_MAG19-3946</name>
</gene>
<dbReference type="PANTHER" id="PTHR19328:SF13">
    <property type="entry name" value="HIPL1 PROTEIN"/>
    <property type="match status" value="1"/>
</dbReference>
<feature type="compositionally biased region" description="Basic and acidic residues" evidence="4">
    <location>
        <begin position="930"/>
        <end position="943"/>
    </location>
</feature>
<organism evidence="6">
    <name type="scientific">uncultured Thermomicrobiales bacterium</name>
    <dbReference type="NCBI Taxonomy" id="1645740"/>
    <lineage>
        <taxon>Bacteria</taxon>
        <taxon>Pseudomonadati</taxon>
        <taxon>Thermomicrobiota</taxon>
        <taxon>Thermomicrobia</taxon>
        <taxon>Thermomicrobiales</taxon>
        <taxon>environmental samples</taxon>
    </lineage>
</organism>
<dbReference type="NCBIfam" id="NF033679">
    <property type="entry name" value="DNRLRE_dom"/>
    <property type="match status" value="1"/>
</dbReference>
<dbReference type="InterPro" id="IPR011042">
    <property type="entry name" value="6-blade_b-propeller_TolB-like"/>
</dbReference>
<dbReference type="Gene3D" id="2.120.10.30">
    <property type="entry name" value="TolB, C-terminal domain"/>
    <property type="match status" value="1"/>
</dbReference>
<sequence length="943" mass="99914">MPDLPVMSMCPLSGPMGATRMIPTSHRTDGPQPARADRIRLGGLRPSRSAAFLLPLVVLLTLLAPVGAEAALPPGFADEKVVDVPLPTALAFTPDGRMLVTAKPGVLYVGANGNPGGTVEKALTITPKVCSNYERGLLGVAVDPEFASNGFVYLYYTFKKYGNCDRDTGKVPVNRVSRFVMTGSTIAPASEKVLLDNITSRHGNHNAGDLEFGKDGYLYVSIGDSGCDLNDTVASDLCGPDNANARRPELLLGKIARITRDGGIPRTNPYTGERSGRCAANGRTMPGYQCQETFASGLRNPFRFAFDPNASGTRFLINDVGQYTWEEIDEGRKGADYGWNEREGFCANGTTNCSMAATVGRYTSPIHHYPHTSGCSSVTGGAFVPKGVWPAEYDGNYLFSDYVCGGLYRLLPDGNGGFQRPSVGRVGTPFVPQGEGSPVHLRFGPYGSSQTLYYTSFVGGGQVRRIVPTETTNQRPTARASAEPTQGAAPLDVAFDGSVSSDPDDASLTHAWDFGDGSAAGSGPTPTHTYEQAGQYIATLTVTDADGAIDRATIDIDAGNQLPRAVIDAPAPGKRFSVEEQITLVGHAADADGVEIPGAELAWEVLLHHNTHAHPYEERTGNNVAFDAPFPEDLDAATNSYLEIRLTVAVDGRRSRTVSQNLEPNKVALTFASDPTGLEVRVNGTAVTGTDAVTSWAGWNLRLEAPTQTDGRGQSFAFDGWSDGETRATRTLTTPGEDRTYTASFRPVTVFAPVADAQVLQGRPGTNFGRAGVLTVGGGRGEVAESYLRFVVGGLDGPVTNATLRLFVPTTRGAASANGPAVFRAGNRWGETTITWERRPPRTTGAADDKGAIAAGTWVEYDVTRLIGADGAYTFVLASAARDGTVFASGETATPPELVVTTGAGTAPTASQTETATETAPESATGSRDAPTRERDRTRQRQR</sequence>